<evidence type="ECO:0000256" key="6">
    <source>
        <dbReference type="ARBA" id="ARBA00023004"/>
    </source>
</evidence>
<dbReference type="NCBIfam" id="TIGR01083">
    <property type="entry name" value="nth"/>
    <property type="match status" value="1"/>
</dbReference>
<proteinExistence type="inferred from homology"/>
<keyword evidence="2 10" id="KW-0004">4Fe-4S</keyword>
<dbReference type="HAMAP" id="MF_00942">
    <property type="entry name" value="Nth"/>
    <property type="match status" value="1"/>
</dbReference>
<dbReference type="RefSeq" id="WP_167671922.1">
    <property type="nucleotide sequence ID" value="NZ_JAATJS010000002.1"/>
</dbReference>
<dbReference type="SUPFAM" id="SSF48150">
    <property type="entry name" value="DNA-glycosylase"/>
    <property type="match status" value="1"/>
</dbReference>
<evidence type="ECO:0000256" key="2">
    <source>
        <dbReference type="ARBA" id="ARBA00022485"/>
    </source>
</evidence>
<comment type="similarity">
    <text evidence="1 10">Belongs to the Nth/MutY family.</text>
</comment>
<dbReference type="EMBL" id="JAATJS010000002">
    <property type="protein sequence ID" value="NIX76011.1"/>
    <property type="molecule type" value="Genomic_DNA"/>
</dbReference>
<dbReference type="EC" id="4.2.99.18" evidence="10"/>
<comment type="caution">
    <text evidence="13">The sequence shown here is derived from an EMBL/GenBank/DDBJ whole genome shotgun (WGS) entry which is preliminary data.</text>
</comment>
<evidence type="ECO:0000256" key="5">
    <source>
        <dbReference type="ARBA" id="ARBA00022801"/>
    </source>
</evidence>
<dbReference type="Proteomes" id="UP000707352">
    <property type="component" value="Unassembled WGS sequence"/>
</dbReference>
<dbReference type="GO" id="GO:0004519">
    <property type="term" value="F:endonuclease activity"/>
    <property type="evidence" value="ECO:0007669"/>
    <property type="project" value="UniProtKB-KW"/>
</dbReference>
<evidence type="ECO:0000259" key="12">
    <source>
        <dbReference type="SMART" id="SM00478"/>
    </source>
</evidence>
<dbReference type="Gene3D" id="1.10.1670.10">
    <property type="entry name" value="Helix-hairpin-Helix base-excision DNA repair enzymes (C-terminal)"/>
    <property type="match status" value="1"/>
</dbReference>
<evidence type="ECO:0000256" key="7">
    <source>
        <dbReference type="ARBA" id="ARBA00023014"/>
    </source>
</evidence>
<feature type="binding site" evidence="10">
    <location>
        <position position="232"/>
    </location>
    <ligand>
        <name>[4Fe-4S] cluster</name>
        <dbReference type="ChEBI" id="CHEBI:49883"/>
    </ligand>
</feature>
<keyword evidence="4 10" id="KW-0227">DNA damage</keyword>
<dbReference type="InterPro" id="IPR000445">
    <property type="entry name" value="HhH_motif"/>
</dbReference>
<evidence type="ECO:0000313" key="14">
    <source>
        <dbReference type="Proteomes" id="UP000707352"/>
    </source>
</evidence>
<dbReference type="Pfam" id="PF00633">
    <property type="entry name" value="HHH"/>
    <property type="match status" value="1"/>
</dbReference>
<evidence type="ECO:0000256" key="1">
    <source>
        <dbReference type="ARBA" id="ARBA00008343"/>
    </source>
</evidence>
<evidence type="ECO:0000256" key="3">
    <source>
        <dbReference type="ARBA" id="ARBA00022723"/>
    </source>
</evidence>
<evidence type="ECO:0000256" key="10">
    <source>
        <dbReference type="HAMAP-Rule" id="MF_00942"/>
    </source>
</evidence>
<keyword evidence="9 10" id="KW-0326">Glycosidase</keyword>
<evidence type="ECO:0000256" key="11">
    <source>
        <dbReference type="SAM" id="MobiDB-lite"/>
    </source>
</evidence>
<feature type="binding site" evidence="10">
    <location>
        <position position="216"/>
    </location>
    <ligand>
        <name>[4Fe-4S] cluster</name>
        <dbReference type="ChEBI" id="CHEBI:49883"/>
    </ligand>
</feature>
<protein>
    <recommendedName>
        <fullName evidence="10">Endonuclease III</fullName>
        <ecNumber evidence="10">4.2.99.18</ecNumber>
    </recommendedName>
    <alternativeName>
        <fullName evidence="10">DNA-(apurinic or apyrimidinic site) lyase</fullName>
    </alternativeName>
</protein>
<keyword evidence="6 10" id="KW-0408">Iron</keyword>
<dbReference type="InterPro" id="IPR011257">
    <property type="entry name" value="DNA_glycosylase"/>
</dbReference>
<dbReference type="PANTHER" id="PTHR10359">
    <property type="entry name" value="A/G-SPECIFIC ADENINE GLYCOSYLASE/ENDONUCLEASE III"/>
    <property type="match status" value="1"/>
</dbReference>
<sequence length="239" mass="26763">MSDLKPPPRRKATSKPSVSAAKPGRRPKPVDKATVIEIFRRFEAANPHPEGELEYVNPYTLLVAVLLSAQATDVGVNKATRLLFPLADTPQRMLELGEEGVREKIKTLNYFNTKAKNVIAMSKRLVEEFGGAVPRTMEELTSLPGVGQKTASVVMNIAFHIPHIAVDTHIFRVANRIPFVHTKTPLETQAPLEKLVPDEFKLHAHHWLILHGRYVCKARTPECPRCPINDLCRYPAKTL</sequence>
<reference evidence="13 14" key="1">
    <citation type="submission" date="2020-03" db="EMBL/GenBank/DDBJ databases">
        <title>The genome sequence of Microvirga sp. c23x22.</title>
        <authorList>
            <person name="Zhang X."/>
        </authorList>
    </citation>
    <scope>NUCLEOTIDE SEQUENCE [LARGE SCALE GENOMIC DNA]</scope>
    <source>
        <strain evidence="14">c23x22</strain>
    </source>
</reference>
<keyword evidence="5 10" id="KW-0378">Hydrolase</keyword>
<dbReference type="InterPro" id="IPR003651">
    <property type="entry name" value="Endonuclease3_FeS-loop_motif"/>
</dbReference>
<evidence type="ECO:0000256" key="9">
    <source>
        <dbReference type="ARBA" id="ARBA00023295"/>
    </source>
</evidence>
<feature type="domain" description="HhH-GPD" evidence="12">
    <location>
        <begin position="67"/>
        <end position="214"/>
    </location>
</feature>
<dbReference type="InterPro" id="IPR005759">
    <property type="entry name" value="Nth"/>
</dbReference>
<keyword evidence="7 10" id="KW-0411">Iron-sulfur</keyword>
<dbReference type="SMART" id="SM00478">
    <property type="entry name" value="ENDO3c"/>
    <property type="match status" value="1"/>
</dbReference>
<dbReference type="InterPro" id="IPR023170">
    <property type="entry name" value="HhH_base_excis_C"/>
</dbReference>
<keyword evidence="8 10" id="KW-0234">DNA repair</keyword>
<dbReference type="PIRSF" id="PIRSF001435">
    <property type="entry name" value="Nth"/>
    <property type="match status" value="1"/>
</dbReference>
<feature type="binding site" evidence="10">
    <location>
        <position position="223"/>
    </location>
    <ligand>
        <name>[4Fe-4S] cluster</name>
        <dbReference type="ChEBI" id="CHEBI:49883"/>
    </ligand>
</feature>
<feature type="region of interest" description="Disordered" evidence="11">
    <location>
        <begin position="1"/>
        <end position="29"/>
    </location>
</feature>
<gene>
    <name evidence="10 13" type="primary">nth</name>
    <name evidence="13" type="ORF">HB375_05200</name>
</gene>
<dbReference type="PANTHER" id="PTHR10359:SF18">
    <property type="entry name" value="ENDONUCLEASE III"/>
    <property type="match status" value="1"/>
</dbReference>
<organism evidence="13 14">
    <name type="scientific">Microvirga terricola</name>
    <dbReference type="NCBI Taxonomy" id="2719797"/>
    <lineage>
        <taxon>Bacteria</taxon>
        <taxon>Pseudomonadati</taxon>
        <taxon>Pseudomonadota</taxon>
        <taxon>Alphaproteobacteria</taxon>
        <taxon>Hyphomicrobiales</taxon>
        <taxon>Methylobacteriaceae</taxon>
        <taxon>Microvirga</taxon>
    </lineage>
</organism>
<keyword evidence="14" id="KW-1185">Reference proteome</keyword>
<keyword evidence="13" id="KW-0255">Endonuclease</keyword>
<keyword evidence="10" id="KW-0238">DNA-binding</keyword>
<accession>A0ABX0VAC9</accession>
<feature type="binding site" evidence="10">
    <location>
        <position position="226"/>
    </location>
    <ligand>
        <name>[4Fe-4S] cluster</name>
        <dbReference type="ChEBI" id="CHEBI:49883"/>
    </ligand>
</feature>
<evidence type="ECO:0000256" key="8">
    <source>
        <dbReference type="ARBA" id="ARBA00023204"/>
    </source>
</evidence>
<keyword evidence="13" id="KW-0540">Nuclease</keyword>
<dbReference type="Pfam" id="PF10576">
    <property type="entry name" value="EndIII_4Fe-2S"/>
    <property type="match status" value="1"/>
</dbReference>
<comment type="function">
    <text evidence="10">DNA repair enzyme that has both DNA N-glycosylase activity and AP-lyase activity. The DNA N-glycosylase activity releases various damaged pyrimidines from DNA by cleaving the N-glycosidic bond, leaving an AP (apurinic/apyrimidinic) site. The AP-lyase activity cleaves the phosphodiester bond 3' to the AP site by a beta-elimination, leaving a 3'-terminal unsaturated sugar and a product with a terminal 5'-phosphate.</text>
</comment>
<comment type="catalytic activity">
    <reaction evidence="10">
        <text>2'-deoxyribonucleotide-(2'-deoxyribose 5'-phosphate)-2'-deoxyribonucleotide-DNA = a 3'-end 2'-deoxyribonucleotide-(2,3-dehydro-2,3-deoxyribose 5'-phosphate)-DNA + a 5'-end 5'-phospho-2'-deoxyribonucleoside-DNA + H(+)</text>
        <dbReference type="Rhea" id="RHEA:66592"/>
        <dbReference type="Rhea" id="RHEA-COMP:13180"/>
        <dbReference type="Rhea" id="RHEA-COMP:16897"/>
        <dbReference type="Rhea" id="RHEA-COMP:17067"/>
        <dbReference type="ChEBI" id="CHEBI:15378"/>
        <dbReference type="ChEBI" id="CHEBI:136412"/>
        <dbReference type="ChEBI" id="CHEBI:157695"/>
        <dbReference type="ChEBI" id="CHEBI:167181"/>
        <dbReference type="EC" id="4.2.99.18"/>
    </reaction>
</comment>
<evidence type="ECO:0000313" key="13">
    <source>
        <dbReference type="EMBL" id="NIX76011.1"/>
    </source>
</evidence>
<keyword evidence="10" id="KW-0456">Lyase</keyword>
<dbReference type="Pfam" id="PF00730">
    <property type="entry name" value="HhH-GPD"/>
    <property type="match status" value="1"/>
</dbReference>
<name>A0ABX0VAC9_9HYPH</name>
<dbReference type="CDD" id="cd00056">
    <property type="entry name" value="ENDO3c"/>
    <property type="match status" value="1"/>
</dbReference>
<dbReference type="SMART" id="SM00525">
    <property type="entry name" value="FES"/>
    <property type="match status" value="1"/>
</dbReference>
<dbReference type="Gene3D" id="1.10.340.30">
    <property type="entry name" value="Hypothetical protein, domain 2"/>
    <property type="match status" value="1"/>
</dbReference>
<evidence type="ECO:0000256" key="4">
    <source>
        <dbReference type="ARBA" id="ARBA00022763"/>
    </source>
</evidence>
<keyword evidence="3 10" id="KW-0479">Metal-binding</keyword>
<comment type="cofactor">
    <cofactor evidence="10">
        <name>[4Fe-4S] cluster</name>
        <dbReference type="ChEBI" id="CHEBI:49883"/>
    </cofactor>
    <text evidence="10">Binds 1 [4Fe-4S] cluster.</text>
</comment>
<dbReference type="InterPro" id="IPR003265">
    <property type="entry name" value="HhH-GPD_domain"/>
</dbReference>